<dbReference type="PANTHER" id="PTHR43711">
    <property type="entry name" value="TWO-COMPONENT HISTIDINE KINASE"/>
    <property type="match status" value="1"/>
</dbReference>
<feature type="coiled-coil region" evidence="8">
    <location>
        <begin position="328"/>
        <end position="379"/>
    </location>
</feature>
<dbReference type="Pfam" id="PF02518">
    <property type="entry name" value="HATPase_c"/>
    <property type="match status" value="1"/>
</dbReference>
<evidence type="ECO:0000256" key="2">
    <source>
        <dbReference type="ARBA" id="ARBA00012438"/>
    </source>
</evidence>
<dbReference type="InterPro" id="IPR004358">
    <property type="entry name" value="Sig_transdc_His_kin-like_C"/>
</dbReference>
<dbReference type="PROSITE" id="PS50109">
    <property type="entry name" value="HIS_KIN"/>
    <property type="match status" value="1"/>
</dbReference>
<keyword evidence="3" id="KW-0597">Phosphoprotein</keyword>
<dbReference type="Gene3D" id="3.30.565.10">
    <property type="entry name" value="Histidine kinase-like ATPase, C-terminal domain"/>
    <property type="match status" value="1"/>
</dbReference>
<feature type="coiled-coil region" evidence="8">
    <location>
        <begin position="198"/>
        <end position="255"/>
    </location>
</feature>
<dbReference type="EC" id="2.7.13.3" evidence="2"/>
<keyword evidence="4" id="KW-0808">Transferase</keyword>
<dbReference type="SUPFAM" id="SSF55874">
    <property type="entry name" value="ATPase domain of HSP90 chaperone/DNA topoisomerase II/histidine kinase"/>
    <property type="match status" value="1"/>
</dbReference>
<evidence type="ECO:0000256" key="10">
    <source>
        <dbReference type="SAM" id="SignalP"/>
    </source>
</evidence>
<evidence type="ECO:0000256" key="9">
    <source>
        <dbReference type="SAM" id="Phobius"/>
    </source>
</evidence>
<dbReference type="PANTHER" id="PTHR43711:SF26">
    <property type="entry name" value="SENSOR HISTIDINE KINASE RCSC"/>
    <property type="match status" value="1"/>
</dbReference>
<dbReference type="PROSITE" id="PS50005">
    <property type="entry name" value="TPR"/>
    <property type="match status" value="1"/>
</dbReference>
<feature type="transmembrane region" description="Helical" evidence="9">
    <location>
        <begin position="387"/>
        <end position="405"/>
    </location>
</feature>
<dbReference type="InterPro" id="IPR011990">
    <property type="entry name" value="TPR-like_helical_dom_sf"/>
</dbReference>
<sequence length="644" mass="73428">MKNALLLLAILIASALPAAAQSAADGLDTTLVAYYRWCNRHKQDPEMLLKADTMFRLAGERQNPRMQSVALCLKTDYYYYTGNLDSLKVWVARTQQFTREHDQLTHYYFVWTRLITYYSKYSKYTLAQYELERFRDQAIRDDYKPAIAEAYKQLGHIYRTKSLYDTAIESYAKSIGMVERNNLKEVDASYLYLQLAELYTLQQKYDKAEEALRMSEKRILLPEHIWRTRISRANLAAMQGDFESAEEQVREIREKSGGYVSENKIEEIELTIYKGTRNFQKALEIVNKQLANYEMTKDSLGSSHYFYIPMLASRASLLYETGSYKAAAEDLSRQAALARQKYESDNQEMLNEFATLFDVERHDREKVEARQQAQAERLRRARLFETGLGVILLLATAFIVILTRLNRGLARAKRAAEESSRMKGVFIRNITHEINTPLNAIVGFAELASTTPDDEPERSSYIDIIRENSGYLQKLIDDVLYIADIESSEAPPSRAAVEVDTCCRRCIDELSKHAPLATEIRFASDGEGRSPRIRTSCLLLGKALTELLRNAVRFTDPKQGVGLSYSLSEDGRSITFAVEDAGPGVPEGEREHIFERFVKLDSFNQGLGLGLAVCRLIARTLGGDVRLDPDFTRGARFLLTIPTE</sequence>
<dbReference type="GO" id="GO:0000155">
    <property type="term" value="F:phosphorelay sensor kinase activity"/>
    <property type="evidence" value="ECO:0007669"/>
    <property type="project" value="InterPro"/>
</dbReference>
<keyword evidence="8" id="KW-0175">Coiled coil</keyword>
<keyword evidence="6" id="KW-0902">Two-component regulatory system</keyword>
<dbReference type="SUPFAM" id="SSF48452">
    <property type="entry name" value="TPR-like"/>
    <property type="match status" value="2"/>
</dbReference>
<dbReference type="Gene3D" id="1.25.40.10">
    <property type="entry name" value="Tetratricopeptide repeat domain"/>
    <property type="match status" value="1"/>
</dbReference>
<comment type="catalytic activity">
    <reaction evidence="1">
        <text>ATP + protein L-histidine = ADP + protein N-phospho-L-histidine.</text>
        <dbReference type="EC" id="2.7.13.3"/>
    </reaction>
</comment>
<keyword evidence="10" id="KW-0732">Signal</keyword>
<gene>
    <name evidence="12" type="ORF">SAMN05444145_10687</name>
</gene>
<keyword evidence="7" id="KW-0802">TPR repeat</keyword>
<feature type="domain" description="Histidine kinase" evidence="11">
    <location>
        <begin position="429"/>
        <end position="644"/>
    </location>
</feature>
<keyword evidence="9" id="KW-1133">Transmembrane helix</keyword>
<keyword evidence="13" id="KW-1185">Reference proteome</keyword>
<dbReference type="OrthoDB" id="9796457at2"/>
<dbReference type="RefSeq" id="WP_010266674.1">
    <property type="nucleotide sequence ID" value="NZ_CAEG01000021.1"/>
</dbReference>
<dbReference type="Proteomes" id="UP000183253">
    <property type="component" value="Unassembled WGS sequence"/>
</dbReference>
<dbReference type="InterPro" id="IPR003661">
    <property type="entry name" value="HisK_dim/P_dom"/>
</dbReference>
<evidence type="ECO:0000259" key="11">
    <source>
        <dbReference type="PROSITE" id="PS50109"/>
    </source>
</evidence>
<dbReference type="PRINTS" id="PR00344">
    <property type="entry name" value="BCTRLSENSOR"/>
</dbReference>
<keyword evidence="5 12" id="KW-0418">Kinase</keyword>
<dbReference type="STRING" id="1033731.SAMN05444145_10687"/>
<name>A0A1H4DXP9_9BACT</name>
<evidence type="ECO:0000256" key="8">
    <source>
        <dbReference type="SAM" id="Coils"/>
    </source>
</evidence>
<reference evidence="12 13" key="1">
    <citation type="submission" date="2016-10" db="EMBL/GenBank/DDBJ databases">
        <authorList>
            <person name="de Groot N.N."/>
        </authorList>
    </citation>
    <scope>NUCLEOTIDE SEQUENCE [LARGE SCALE GENOMIC DNA]</scope>
    <source>
        <strain evidence="12 13">DSM 25383</strain>
    </source>
</reference>
<dbReference type="SMART" id="SM00387">
    <property type="entry name" value="HATPase_c"/>
    <property type="match status" value="1"/>
</dbReference>
<dbReference type="InterPro" id="IPR003594">
    <property type="entry name" value="HATPase_dom"/>
</dbReference>
<evidence type="ECO:0000256" key="5">
    <source>
        <dbReference type="ARBA" id="ARBA00022777"/>
    </source>
</evidence>
<dbReference type="EMBL" id="FNRI01000006">
    <property type="protein sequence ID" value="SEA77564.1"/>
    <property type="molecule type" value="Genomic_DNA"/>
</dbReference>
<feature type="chain" id="PRO_5010285477" description="histidine kinase" evidence="10">
    <location>
        <begin position="21"/>
        <end position="644"/>
    </location>
</feature>
<dbReference type="InterPro" id="IPR036890">
    <property type="entry name" value="HATPase_C_sf"/>
</dbReference>
<dbReference type="InterPro" id="IPR036097">
    <property type="entry name" value="HisK_dim/P_sf"/>
</dbReference>
<evidence type="ECO:0000256" key="3">
    <source>
        <dbReference type="ARBA" id="ARBA00022553"/>
    </source>
</evidence>
<evidence type="ECO:0000256" key="7">
    <source>
        <dbReference type="PROSITE-ProRule" id="PRU00339"/>
    </source>
</evidence>
<evidence type="ECO:0000256" key="6">
    <source>
        <dbReference type="ARBA" id="ARBA00023012"/>
    </source>
</evidence>
<evidence type="ECO:0000256" key="1">
    <source>
        <dbReference type="ARBA" id="ARBA00000085"/>
    </source>
</evidence>
<dbReference type="CDD" id="cd00075">
    <property type="entry name" value="HATPase"/>
    <property type="match status" value="1"/>
</dbReference>
<dbReference type="Pfam" id="PF00512">
    <property type="entry name" value="HisKA"/>
    <property type="match status" value="1"/>
</dbReference>
<dbReference type="InterPro" id="IPR050736">
    <property type="entry name" value="Sensor_HK_Regulatory"/>
</dbReference>
<evidence type="ECO:0000256" key="4">
    <source>
        <dbReference type="ARBA" id="ARBA00022679"/>
    </source>
</evidence>
<keyword evidence="9" id="KW-0812">Transmembrane</keyword>
<feature type="repeat" description="TPR" evidence="7">
    <location>
        <begin position="148"/>
        <end position="181"/>
    </location>
</feature>
<organism evidence="12 13">
    <name type="scientific">Alistipes timonensis JC136</name>
    <dbReference type="NCBI Taxonomy" id="1033731"/>
    <lineage>
        <taxon>Bacteria</taxon>
        <taxon>Pseudomonadati</taxon>
        <taxon>Bacteroidota</taxon>
        <taxon>Bacteroidia</taxon>
        <taxon>Bacteroidales</taxon>
        <taxon>Rikenellaceae</taxon>
        <taxon>Alistipes</taxon>
    </lineage>
</organism>
<dbReference type="SUPFAM" id="SSF47384">
    <property type="entry name" value="Homodimeric domain of signal transducing histidine kinase"/>
    <property type="match status" value="1"/>
</dbReference>
<evidence type="ECO:0000313" key="12">
    <source>
        <dbReference type="EMBL" id="SEA77564.1"/>
    </source>
</evidence>
<dbReference type="AlphaFoldDB" id="A0A1H4DXP9"/>
<dbReference type="CDD" id="cd00082">
    <property type="entry name" value="HisKA"/>
    <property type="match status" value="1"/>
</dbReference>
<dbReference type="InterPro" id="IPR019734">
    <property type="entry name" value="TPR_rpt"/>
</dbReference>
<accession>A0A1H4DXP9</accession>
<evidence type="ECO:0000313" key="13">
    <source>
        <dbReference type="Proteomes" id="UP000183253"/>
    </source>
</evidence>
<dbReference type="Gene3D" id="1.10.287.130">
    <property type="match status" value="1"/>
</dbReference>
<proteinExistence type="predicted"/>
<keyword evidence="9" id="KW-0472">Membrane</keyword>
<dbReference type="SMART" id="SM00028">
    <property type="entry name" value="TPR"/>
    <property type="match status" value="4"/>
</dbReference>
<feature type="signal peptide" evidence="10">
    <location>
        <begin position="1"/>
        <end position="20"/>
    </location>
</feature>
<dbReference type="InterPro" id="IPR005467">
    <property type="entry name" value="His_kinase_dom"/>
</dbReference>
<protein>
    <recommendedName>
        <fullName evidence="2">histidine kinase</fullName>
        <ecNumber evidence="2">2.7.13.3</ecNumber>
    </recommendedName>
</protein>
<dbReference type="SMART" id="SM00388">
    <property type="entry name" value="HisKA"/>
    <property type="match status" value="1"/>
</dbReference>